<protein>
    <submittedName>
        <fullName evidence="1">Uncharacterized protein</fullName>
    </submittedName>
</protein>
<comment type="caution">
    <text evidence="1">The sequence shown here is derived from an EMBL/GenBank/DDBJ whole genome shotgun (WGS) entry which is preliminary data.</text>
</comment>
<sequence>MAYIGLSLFDKGFGDVFGHFIWLINDLCLMCNFPYDHLINWYMMGIYL</sequence>
<gene>
    <name evidence="1" type="ORF">F383_37939</name>
</gene>
<name>A0A0B0MCP9_GOSAR</name>
<evidence type="ECO:0000313" key="2">
    <source>
        <dbReference type="Proteomes" id="UP000032142"/>
    </source>
</evidence>
<dbReference type="AlphaFoldDB" id="A0A0B0MCP9"/>
<proteinExistence type="predicted"/>
<organism evidence="1 2">
    <name type="scientific">Gossypium arboreum</name>
    <name type="common">Tree cotton</name>
    <name type="synonym">Gossypium nanking</name>
    <dbReference type="NCBI Taxonomy" id="29729"/>
    <lineage>
        <taxon>Eukaryota</taxon>
        <taxon>Viridiplantae</taxon>
        <taxon>Streptophyta</taxon>
        <taxon>Embryophyta</taxon>
        <taxon>Tracheophyta</taxon>
        <taxon>Spermatophyta</taxon>
        <taxon>Magnoliopsida</taxon>
        <taxon>eudicotyledons</taxon>
        <taxon>Gunneridae</taxon>
        <taxon>Pentapetalae</taxon>
        <taxon>rosids</taxon>
        <taxon>malvids</taxon>
        <taxon>Malvales</taxon>
        <taxon>Malvaceae</taxon>
        <taxon>Malvoideae</taxon>
        <taxon>Gossypium</taxon>
    </lineage>
</organism>
<dbReference type="Proteomes" id="UP000032142">
    <property type="component" value="Unassembled WGS sequence"/>
</dbReference>
<dbReference type="EMBL" id="JRRC01043954">
    <property type="protein sequence ID" value="KHF98559.1"/>
    <property type="molecule type" value="Genomic_DNA"/>
</dbReference>
<keyword evidence="2" id="KW-1185">Reference proteome</keyword>
<reference evidence="2" key="1">
    <citation type="submission" date="2014-09" db="EMBL/GenBank/DDBJ databases">
        <authorList>
            <person name="Mudge J."/>
            <person name="Ramaraj T."/>
            <person name="Lindquist I.E."/>
            <person name="Bharti A.K."/>
            <person name="Sundararajan A."/>
            <person name="Cameron C.T."/>
            <person name="Woodward J.E."/>
            <person name="May G.D."/>
            <person name="Brubaker C."/>
            <person name="Broadhvest J."/>
            <person name="Wilkins T.A."/>
        </authorList>
    </citation>
    <scope>NUCLEOTIDE SEQUENCE</scope>
    <source>
        <strain evidence="2">cv. AKA8401</strain>
    </source>
</reference>
<evidence type="ECO:0000313" key="1">
    <source>
        <dbReference type="EMBL" id="KHF98559.1"/>
    </source>
</evidence>
<accession>A0A0B0MCP9</accession>